<dbReference type="Proteomes" id="UP000825890">
    <property type="component" value="Unassembled WGS sequence"/>
</dbReference>
<dbReference type="EMBL" id="BOLY01000007">
    <property type="protein sequence ID" value="GIZ47205.1"/>
    <property type="molecule type" value="Genomic_DNA"/>
</dbReference>
<dbReference type="AlphaFoldDB" id="A0A9P3FKT7"/>
<name>A0A9P3FKT7_9PEZI</name>
<evidence type="ECO:0000256" key="1">
    <source>
        <dbReference type="SAM" id="MobiDB-lite"/>
    </source>
</evidence>
<feature type="compositionally biased region" description="Polar residues" evidence="1">
    <location>
        <begin position="21"/>
        <end position="30"/>
    </location>
</feature>
<comment type="caution">
    <text evidence="2">The sequence shown here is derived from an EMBL/GenBank/DDBJ whole genome shotgun (WGS) entry which is preliminary data.</text>
</comment>
<dbReference type="OrthoDB" id="10357693at2759"/>
<feature type="region of interest" description="Disordered" evidence="1">
    <location>
        <begin position="77"/>
        <end position="101"/>
    </location>
</feature>
<gene>
    <name evidence="2" type="ORF">CKM354_001030400</name>
</gene>
<organism evidence="2 3">
    <name type="scientific">Cercospora kikuchii</name>
    <dbReference type="NCBI Taxonomy" id="84275"/>
    <lineage>
        <taxon>Eukaryota</taxon>
        <taxon>Fungi</taxon>
        <taxon>Dikarya</taxon>
        <taxon>Ascomycota</taxon>
        <taxon>Pezizomycotina</taxon>
        <taxon>Dothideomycetes</taxon>
        <taxon>Dothideomycetidae</taxon>
        <taxon>Mycosphaerellales</taxon>
        <taxon>Mycosphaerellaceae</taxon>
        <taxon>Cercospora</taxon>
    </lineage>
</organism>
<dbReference type="GeneID" id="68295879"/>
<sequence length="193" mass="20846">MSEAKNNKLSQNDEEARLDARQQQLSSYGSTDPPPAYSSHDETTPTDNTGTVSGFRAGFNALTNAISKTFCGTGSVARTSSDEKPIGDTKTLEGTGGKDKRPNKNCVGADDWFETSDVSAVKGARIAFCVEIVLTVTTARIALIVSLPVPLPSRDDDAFLLRTRRLSVGRKFLHFYPWTPFLCSPCSQGHAAK</sequence>
<protein>
    <submittedName>
        <fullName evidence="2">Uncharacterized protein</fullName>
    </submittedName>
</protein>
<reference evidence="2 3" key="1">
    <citation type="submission" date="2021-01" db="EMBL/GenBank/DDBJ databases">
        <title>Cercospora kikuchii MAFF 305040 whole genome shotgun sequence.</title>
        <authorList>
            <person name="Kashiwa T."/>
            <person name="Suzuki T."/>
        </authorList>
    </citation>
    <scope>NUCLEOTIDE SEQUENCE [LARGE SCALE GENOMIC DNA]</scope>
    <source>
        <strain evidence="2 3">MAFF 305040</strain>
    </source>
</reference>
<evidence type="ECO:0000313" key="2">
    <source>
        <dbReference type="EMBL" id="GIZ47205.1"/>
    </source>
</evidence>
<feature type="compositionally biased region" description="Basic and acidic residues" evidence="1">
    <location>
        <begin position="80"/>
        <end position="101"/>
    </location>
</feature>
<evidence type="ECO:0000313" key="3">
    <source>
        <dbReference type="Proteomes" id="UP000825890"/>
    </source>
</evidence>
<accession>A0A9P3FKT7</accession>
<keyword evidence="3" id="KW-1185">Reference proteome</keyword>
<dbReference type="RefSeq" id="XP_044661692.1">
    <property type="nucleotide sequence ID" value="XM_044805757.1"/>
</dbReference>
<feature type="region of interest" description="Disordered" evidence="1">
    <location>
        <begin position="1"/>
        <end position="52"/>
    </location>
</feature>
<proteinExistence type="predicted"/>